<dbReference type="Proteomes" id="UP000054771">
    <property type="component" value="Unassembled WGS sequence"/>
</dbReference>
<dbReference type="Pfam" id="PF04082">
    <property type="entry name" value="Fungal_trans"/>
    <property type="match status" value="1"/>
</dbReference>
<dbReference type="PANTHER" id="PTHR47171">
    <property type="entry name" value="FARA-RELATED"/>
    <property type="match status" value="1"/>
</dbReference>
<dbReference type="EMBL" id="CDMC01000013">
    <property type="protein sequence ID" value="CEL09076.1"/>
    <property type="molecule type" value="Genomic_DNA"/>
</dbReference>
<evidence type="ECO:0000313" key="9">
    <source>
        <dbReference type="EMBL" id="CEL09076.1"/>
    </source>
</evidence>
<dbReference type="GO" id="GO:0003677">
    <property type="term" value="F:DNA binding"/>
    <property type="evidence" value="ECO:0007669"/>
    <property type="project" value="UniProtKB-KW"/>
</dbReference>
<sequence>MSSTAQPANLTPGSHGVNRRKSGSAACIHCHRRKVRCDARVVGLPCSNCRSAGKTDCRIHEKKKRLAVRSILDPVPIRSRPPTHEQGAKSFSPATPSGETPNAFTTAFRGVQPDLVTESNVASQSSHSPLTQHNDKVAGSIVNNGVRYHDMSPNSKVPVYNRNPVSDGSEGESRAEIEKRLVKLIDEEASDTREIQRGVRAIYVGHELSNMSFLIRQQRNTDDDVYHFAGNEIPRRQLRTGHDQLLLDALTLPEPALADELVQAYFTQVNTGYPIVEEDLFMTQYRNRDPADAPPILLLQAILLVGAHVTRPRAERDALKEIFFRRAKWLFDNRIERNRDILVQAALLLTWHSDAADDDVSANAHFWIGVASRIATGLGMHRNPVCSRFVPRDRRMWRRLWYILVQFDVMVSLSYGRPQAINLEDSDVSPLTASDFEGCGPGVQADFVIHFSELCTMISYIIRERFGLRISAERRKAALLEADEALANWSLRLPDRLRLRASDMDPWSAMLHLSYNNFLILLHRPHPRASAYSDDYGPHDAEICSAAAGVIASIFEELRLHDRLKFLWYSGVHTLFTAMIQVRVELRFSNPVLAINALRRFDSASYSLRDLAQFWSHASTILRLFEDSRRLQEDLRTATTDRPRRFSNHNQSNTTSTTSPTKVSLTTSLPPTNPTTTSAATSTINTIATTQPQTQLQSTSNTHLPYDVPTPDSTPQAQQQTLSPHATQPFDTWIPSSNLTPMDNIDNPRELLDWRQLFSFTDMEGPVLPSVMEGITELEDEWRQIYWQETPMSDLLQDGGWMHG</sequence>
<keyword evidence="4" id="KW-0238">DNA-binding</keyword>
<dbReference type="PROSITE" id="PS00463">
    <property type="entry name" value="ZN2_CY6_FUNGAL_1"/>
    <property type="match status" value="1"/>
</dbReference>
<keyword evidence="2" id="KW-0862">Zinc</keyword>
<feature type="region of interest" description="Disordered" evidence="7">
    <location>
        <begin position="74"/>
        <end position="105"/>
    </location>
</feature>
<feature type="region of interest" description="Disordered" evidence="7">
    <location>
        <begin position="636"/>
        <end position="729"/>
    </location>
</feature>
<feature type="compositionally biased region" description="Polar residues" evidence="7">
    <location>
        <begin position="1"/>
        <end position="12"/>
    </location>
</feature>
<evidence type="ECO:0000256" key="7">
    <source>
        <dbReference type="SAM" id="MobiDB-lite"/>
    </source>
</evidence>
<feature type="compositionally biased region" description="Low complexity" evidence="7">
    <location>
        <begin position="652"/>
        <end position="702"/>
    </location>
</feature>
<dbReference type="SMART" id="SM00066">
    <property type="entry name" value="GAL4"/>
    <property type="match status" value="1"/>
</dbReference>
<feature type="compositionally biased region" description="Polar residues" evidence="7">
    <location>
        <begin position="117"/>
        <end position="132"/>
    </location>
</feature>
<dbReference type="OMA" id="WRRLWYI"/>
<keyword evidence="5" id="KW-0804">Transcription</keyword>
<dbReference type="InterPro" id="IPR001138">
    <property type="entry name" value="Zn2Cys6_DnaBD"/>
</dbReference>
<dbReference type="OrthoDB" id="4236860at2759"/>
<dbReference type="InterPro" id="IPR052073">
    <property type="entry name" value="Amide_Lactam_Regulators"/>
</dbReference>
<reference evidence="10" key="1">
    <citation type="journal article" date="2016" name="Genome Announc.">
        <title>Draft genome sequences of fungus Aspergillus calidoustus.</title>
        <authorList>
            <person name="Horn F."/>
            <person name="Linde J."/>
            <person name="Mattern D.J."/>
            <person name="Walther G."/>
            <person name="Guthke R."/>
            <person name="Scherlach K."/>
            <person name="Martin K."/>
            <person name="Brakhage A.A."/>
            <person name="Petzke L."/>
            <person name="Valiante V."/>
        </authorList>
    </citation>
    <scope>NUCLEOTIDE SEQUENCE [LARGE SCALE GENOMIC DNA]</scope>
    <source>
        <strain evidence="10">SF006504</strain>
    </source>
</reference>
<feature type="region of interest" description="Disordered" evidence="7">
    <location>
        <begin position="117"/>
        <end position="136"/>
    </location>
</feature>
<dbReference type="InterPro" id="IPR007219">
    <property type="entry name" value="XnlR_reg_dom"/>
</dbReference>
<dbReference type="Gene3D" id="4.10.240.10">
    <property type="entry name" value="Zn(2)-C6 fungal-type DNA-binding domain"/>
    <property type="match status" value="1"/>
</dbReference>
<dbReference type="CDD" id="cd12148">
    <property type="entry name" value="fungal_TF_MHR"/>
    <property type="match status" value="1"/>
</dbReference>
<dbReference type="GO" id="GO:0008270">
    <property type="term" value="F:zinc ion binding"/>
    <property type="evidence" value="ECO:0007669"/>
    <property type="project" value="InterPro"/>
</dbReference>
<dbReference type="STRING" id="454130.A0A0U5H564"/>
<keyword evidence="6" id="KW-0539">Nucleus</keyword>
<dbReference type="GO" id="GO:0000981">
    <property type="term" value="F:DNA-binding transcription factor activity, RNA polymerase II-specific"/>
    <property type="evidence" value="ECO:0007669"/>
    <property type="project" value="InterPro"/>
</dbReference>
<gene>
    <name evidence="9" type="ORF">ASPCAL12218</name>
</gene>
<feature type="compositionally biased region" description="Polar residues" evidence="7">
    <location>
        <begin position="711"/>
        <end position="729"/>
    </location>
</feature>
<dbReference type="SUPFAM" id="SSF57701">
    <property type="entry name" value="Zn2/Cys6 DNA-binding domain"/>
    <property type="match status" value="1"/>
</dbReference>
<evidence type="ECO:0000313" key="10">
    <source>
        <dbReference type="Proteomes" id="UP000054771"/>
    </source>
</evidence>
<feature type="compositionally biased region" description="Polar residues" evidence="7">
    <location>
        <begin position="92"/>
        <end position="105"/>
    </location>
</feature>
<evidence type="ECO:0000259" key="8">
    <source>
        <dbReference type="PROSITE" id="PS50048"/>
    </source>
</evidence>
<accession>A0A0U5H564</accession>
<dbReference type="PROSITE" id="PS50048">
    <property type="entry name" value="ZN2_CY6_FUNGAL_2"/>
    <property type="match status" value="1"/>
</dbReference>
<organism evidence="9 10">
    <name type="scientific">Aspergillus calidoustus</name>
    <dbReference type="NCBI Taxonomy" id="454130"/>
    <lineage>
        <taxon>Eukaryota</taxon>
        <taxon>Fungi</taxon>
        <taxon>Dikarya</taxon>
        <taxon>Ascomycota</taxon>
        <taxon>Pezizomycotina</taxon>
        <taxon>Eurotiomycetes</taxon>
        <taxon>Eurotiomycetidae</taxon>
        <taxon>Eurotiales</taxon>
        <taxon>Aspergillaceae</taxon>
        <taxon>Aspergillus</taxon>
        <taxon>Aspergillus subgen. Nidulantes</taxon>
    </lineage>
</organism>
<dbReference type="PANTHER" id="PTHR47171:SF4">
    <property type="entry name" value="ACETAMIDASE REGULATORY PROTEIN"/>
    <property type="match status" value="1"/>
</dbReference>
<name>A0A0U5H564_ASPCI</name>
<evidence type="ECO:0000256" key="6">
    <source>
        <dbReference type="ARBA" id="ARBA00023242"/>
    </source>
</evidence>
<evidence type="ECO:0000256" key="3">
    <source>
        <dbReference type="ARBA" id="ARBA00023015"/>
    </source>
</evidence>
<keyword evidence="10" id="KW-1185">Reference proteome</keyword>
<feature type="domain" description="Zn(2)-C6 fungal-type" evidence="8">
    <location>
        <begin position="26"/>
        <end position="59"/>
    </location>
</feature>
<dbReference type="CDD" id="cd00067">
    <property type="entry name" value="GAL4"/>
    <property type="match status" value="1"/>
</dbReference>
<dbReference type="InterPro" id="IPR036864">
    <property type="entry name" value="Zn2-C6_fun-type_DNA-bd_sf"/>
</dbReference>
<keyword evidence="3" id="KW-0805">Transcription regulation</keyword>
<evidence type="ECO:0000256" key="1">
    <source>
        <dbReference type="ARBA" id="ARBA00022723"/>
    </source>
</evidence>
<dbReference type="Pfam" id="PF00172">
    <property type="entry name" value="Zn_clus"/>
    <property type="match status" value="1"/>
</dbReference>
<evidence type="ECO:0000256" key="5">
    <source>
        <dbReference type="ARBA" id="ARBA00023163"/>
    </source>
</evidence>
<dbReference type="GO" id="GO:0006351">
    <property type="term" value="P:DNA-templated transcription"/>
    <property type="evidence" value="ECO:0007669"/>
    <property type="project" value="InterPro"/>
</dbReference>
<evidence type="ECO:0000256" key="2">
    <source>
        <dbReference type="ARBA" id="ARBA00022833"/>
    </source>
</evidence>
<dbReference type="SMART" id="SM00906">
    <property type="entry name" value="Fungal_trans"/>
    <property type="match status" value="1"/>
</dbReference>
<protein>
    <submittedName>
        <fullName evidence="9">Putative Fungal specific transcription factor domain protein</fullName>
    </submittedName>
</protein>
<feature type="region of interest" description="Disordered" evidence="7">
    <location>
        <begin position="1"/>
        <end position="23"/>
    </location>
</feature>
<dbReference type="AlphaFoldDB" id="A0A0U5H564"/>
<keyword evidence="1" id="KW-0479">Metal-binding</keyword>
<feature type="region of interest" description="Disordered" evidence="7">
    <location>
        <begin position="145"/>
        <end position="174"/>
    </location>
</feature>
<proteinExistence type="predicted"/>
<evidence type="ECO:0000256" key="4">
    <source>
        <dbReference type="ARBA" id="ARBA00023125"/>
    </source>
</evidence>